<gene>
    <name evidence="2" type="ORF">GCM10009863_47730</name>
</gene>
<evidence type="ECO:0000313" key="2">
    <source>
        <dbReference type="EMBL" id="GAA2627248.1"/>
    </source>
</evidence>
<sequence length="118" mass="12519">MTGKEATGLIRHPLPPSARGVGLDVSSTALRLLSARLRQHRRATGSRWRRPSPGRQALLAPAHPRMGHTYVQLAAGLGIGTTTAYRYATEAVQLLADLAPPTPSVAIRIAAAEGVRDP</sequence>
<dbReference type="Pfam" id="PF13613">
    <property type="entry name" value="HTH_Tnp_4"/>
    <property type="match status" value="1"/>
</dbReference>
<organism evidence="2 3">
    <name type="scientific">Streptomyces axinellae</name>
    <dbReference type="NCBI Taxonomy" id="552788"/>
    <lineage>
        <taxon>Bacteria</taxon>
        <taxon>Bacillati</taxon>
        <taxon>Actinomycetota</taxon>
        <taxon>Actinomycetes</taxon>
        <taxon>Kitasatosporales</taxon>
        <taxon>Streptomycetaceae</taxon>
        <taxon>Streptomyces</taxon>
    </lineage>
</organism>
<dbReference type="EMBL" id="BAAARJ010000016">
    <property type="protein sequence ID" value="GAA2627248.1"/>
    <property type="molecule type" value="Genomic_DNA"/>
</dbReference>
<dbReference type="Proteomes" id="UP001501447">
    <property type="component" value="Unassembled WGS sequence"/>
</dbReference>
<name>A0ABP6CSC8_9ACTN</name>
<reference evidence="3" key="1">
    <citation type="journal article" date="2019" name="Int. J. Syst. Evol. Microbiol.">
        <title>The Global Catalogue of Microorganisms (GCM) 10K type strain sequencing project: providing services to taxonomists for standard genome sequencing and annotation.</title>
        <authorList>
            <consortium name="The Broad Institute Genomics Platform"/>
            <consortium name="The Broad Institute Genome Sequencing Center for Infectious Disease"/>
            <person name="Wu L."/>
            <person name="Ma J."/>
        </authorList>
    </citation>
    <scope>NUCLEOTIDE SEQUENCE [LARGE SCALE GENOMIC DNA]</scope>
    <source>
        <strain evidence="3">JCM 16373</strain>
    </source>
</reference>
<proteinExistence type="predicted"/>
<evidence type="ECO:0000313" key="3">
    <source>
        <dbReference type="Proteomes" id="UP001501447"/>
    </source>
</evidence>
<comment type="caution">
    <text evidence="2">The sequence shown here is derived from an EMBL/GenBank/DDBJ whole genome shotgun (WGS) entry which is preliminary data.</text>
</comment>
<dbReference type="InterPro" id="IPR027805">
    <property type="entry name" value="Transposase_HTH_dom"/>
</dbReference>
<accession>A0ABP6CSC8</accession>
<keyword evidence="3" id="KW-1185">Reference proteome</keyword>
<protein>
    <recommendedName>
        <fullName evidence="1">Transposase Helix-turn-helix domain-containing protein</fullName>
    </recommendedName>
</protein>
<evidence type="ECO:0000259" key="1">
    <source>
        <dbReference type="Pfam" id="PF13613"/>
    </source>
</evidence>
<feature type="domain" description="Transposase Helix-turn-helix" evidence="1">
    <location>
        <begin position="53"/>
        <end position="101"/>
    </location>
</feature>